<reference evidence="1" key="1">
    <citation type="journal article" date="2014" name="Front. Microbiol.">
        <title>High frequency of phylogenetically diverse reductive dehalogenase-homologous genes in deep subseafloor sedimentary metagenomes.</title>
        <authorList>
            <person name="Kawai M."/>
            <person name="Futagami T."/>
            <person name="Toyoda A."/>
            <person name="Takaki Y."/>
            <person name="Nishi S."/>
            <person name="Hori S."/>
            <person name="Arai W."/>
            <person name="Tsubouchi T."/>
            <person name="Morono Y."/>
            <person name="Uchiyama I."/>
            <person name="Ito T."/>
            <person name="Fujiyama A."/>
            <person name="Inagaki F."/>
            <person name="Takami H."/>
        </authorList>
    </citation>
    <scope>NUCLEOTIDE SEQUENCE</scope>
    <source>
        <strain evidence="1">Expedition CK06-06</strain>
    </source>
</reference>
<evidence type="ECO:0000313" key="1">
    <source>
        <dbReference type="EMBL" id="GAG05526.1"/>
    </source>
</evidence>
<sequence length="59" mass="6874">IALLIRGLGHPDWQKRKEATDELARLGYMAKSQIEEARRQTTDAEVRRRLEDLINGLDR</sequence>
<comment type="caution">
    <text evidence="1">The sequence shown here is derived from an EMBL/GenBank/DDBJ whole genome shotgun (WGS) entry which is preliminary data.</text>
</comment>
<name>X0VYI3_9ZZZZ</name>
<protein>
    <submittedName>
        <fullName evidence="1">Uncharacterized protein</fullName>
    </submittedName>
</protein>
<feature type="non-terminal residue" evidence="1">
    <location>
        <position position="1"/>
    </location>
</feature>
<proteinExistence type="predicted"/>
<organism evidence="1">
    <name type="scientific">marine sediment metagenome</name>
    <dbReference type="NCBI Taxonomy" id="412755"/>
    <lineage>
        <taxon>unclassified sequences</taxon>
        <taxon>metagenomes</taxon>
        <taxon>ecological metagenomes</taxon>
    </lineage>
</organism>
<dbReference type="EMBL" id="BARS01024235">
    <property type="protein sequence ID" value="GAG05526.1"/>
    <property type="molecule type" value="Genomic_DNA"/>
</dbReference>
<accession>X0VYI3</accession>
<dbReference type="AlphaFoldDB" id="X0VYI3"/>
<gene>
    <name evidence="1" type="ORF">S01H1_38495</name>
</gene>